<reference evidence="11" key="1">
    <citation type="submission" date="2025-08" db="UniProtKB">
        <authorList>
            <consortium name="RefSeq"/>
        </authorList>
    </citation>
    <scope>IDENTIFICATION</scope>
    <source>
        <strain evidence="11">MV-25-SWS-2005</strain>
        <tissue evidence="11">Whole body</tissue>
    </source>
</reference>
<keyword evidence="3" id="KW-0963">Cytoplasm</keyword>
<comment type="subcellular location">
    <subcellularLocation>
        <location evidence="2">Cytoplasm</location>
    </subcellularLocation>
    <subcellularLocation>
        <location evidence="1">Golgi apparatus membrane</location>
        <topology evidence="1">Single-pass type II membrane protein</topology>
    </subcellularLocation>
</comment>
<keyword evidence="7" id="KW-0333">Golgi apparatus</keyword>
<keyword evidence="8" id="KW-0472">Membrane</keyword>
<name>Q29JM5_DROPS</name>
<dbReference type="ExpressionAtlas" id="Q29JM5">
    <property type="expression patterns" value="baseline"/>
</dbReference>
<accession>A0A6I8UGQ5</accession>
<evidence type="ECO:0000256" key="7">
    <source>
        <dbReference type="ARBA" id="ARBA00023034"/>
    </source>
</evidence>
<dbReference type="Bgee" id="FBgn0078262">
    <property type="expression patterns" value="Expressed in female reproductive system and 2 other cell types or tissues"/>
</dbReference>
<dbReference type="eggNOG" id="ENOG502RZA8">
    <property type="taxonomic scope" value="Eukaryota"/>
</dbReference>
<dbReference type="OMA" id="NPFFQVE"/>
<dbReference type="GeneID" id="4816095"/>
<keyword evidence="10" id="KW-1185">Reference proteome</keyword>
<evidence type="ECO:0000256" key="2">
    <source>
        <dbReference type="ARBA" id="ARBA00004496"/>
    </source>
</evidence>
<dbReference type="GO" id="GO:0000139">
    <property type="term" value="C:Golgi membrane"/>
    <property type="evidence" value="ECO:0007669"/>
    <property type="project" value="UniProtKB-SubCell"/>
</dbReference>
<accession>Q29JM5</accession>
<protein>
    <submittedName>
        <fullName evidence="11">Uncharacterized protein</fullName>
    </submittedName>
</protein>
<dbReference type="InParanoid" id="Q29JM5"/>
<dbReference type="Proteomes" id="UP000001819">
    <property type="component" value="Chromosome X"/>
</dbReference>
<dbReference type="FunCoup" id="Q29JM5">
    <property type="interactions" value="6"/>
</dbReference>
<evidence type="ECO:0000313" key="11">
    <source>
        <dbReference type="RefSeq" id="XP_001355219.2"/>
    </source>
</evidence>
<evidence type="ECO:0000256" key="9">
    <source>
        <dbReference type="SAM" id="MobiDB-lite"/>
    </source>
</evidence>
<organism evidence="10 11">
    <name type="scientific">Drosophila pseudoobscura pseudoobscura</name>
    <name type="common">Fruit fly</name>
    <dbReference type="NCBI Taxonomy" id="46245"/>
    <lineage>
        <taxon>Eukaryota</taxon>
        <taxon>Metazoa</taxon>
        <taxon>Ecdysozoa</taxon>
        <taxon>Arthropoda</taxon>
        <taxon>Hexapoda</taxon>
        <taxon>Insecta</taxon>
        <taxon>Pterygota</taxon>
        <taxon>Neoptera</taxon>
        <taxon>Endopterygota</taxon>
        <taxon>Diptera</taxon>
        <taxon>Brachycera</taxon>
        <taxon>Muscomorpha</taxon>
        <taxon>Ephydroidea</taxon>
        <taxon>Drosophilidae</taxon>
        <taxon>Drosophila</taxon>
        <taxon>Sophophora</taxon>
    </lineage>
</organism>
<dbReference type="AlphaFoldDB" id="Q29JM5"/>
<keyword evidence="6" id="KW-1133">Transmembrane helix</keyword>
<dbReference type="RefSeq" id="XP_001355219.2">
    <property type="nucleotide sequence ID" value="XM_001355183.4"/>
</dbReference>
<dbReference type="InterPro" id="IPR038757">
    <property type="entry name" value="BRAP"/>
</dbReference>
<dbReference type="KEGG" id="dpo:4816095"/>
<evidence type="ECO:0000256" key="5">
    <source>
        <dbReference type="ARBA" id="ARBA00022968"/>
    </source>
</evidence>
<evidence type="ECO:0000256" key="3">
    <source>
        <dbReference type="ARBA" id="ARBA00022490"/>
    </source>
</evidence>
<dbReference type="PANTHER" id="PTHR35259">
    <property type="entry name" value="BOMBESIN RECEPTOR-ACTIVATED PROTEIN C6ORF89"/>
    <property type="match status" value="1"/>
</dbReference>
<keyword evidence="5" id="KW-0735">Signal-anchor</keyword>
<evidence type="ECO:0000256" key="1">
    <source>
        <dbReference type="ARBA" id="ARBA00004323"/>
    </source>
</evidence>
<dbReference type="HOGENOM" id="CLU_064151_1_0_1"/>
<sequence>MQAEIVTASDRVNDSPPQTRKKATKTTTDVETDETRRKRKAMDDYDIDIDLNFVQLSRQQLLQRYSTAVRKLRRLAEAHHEVRPLSFDSYVLFQYFQQRNWRQRMAGMGGGSATLVPPPQLMAYLKLEVLHHLLDRRRQILCWLFYLTLVSLCVAAYRYETSSGSNERVVQSTVYPGMRMWRRMTMPLIQRFPRLTEFYDESCLMGNPFFQMEDLSCGPCANVESVWFESDECAQLHAPVSGSDKGLSLLLKCRQTMAEGDSVPFAFKSQQDAMVLSEFYNIYTSNHMIFQRDAYRVHSTNQGVHNLEDLFGQFNSSNSDMNTNVDPPTWTQQAHNLWRCNRMLPARLLRPIFARPSRLPSLGVALERYVAIDTAQAPAYTLPETECPNVYVHQAVGTRFIILRPTSECRHRCRTLSIRLTQSFVLSYNWLYWKPISAPDPISESLSISLIGSYC</sequence>
<dbReference type="PANTHER" id="PTHR35259:SF1">
    <property type="entry name" value="BOMBESIN RECEPTOR-ACTIVATED PROTEIN C6ORF89"/>
    <property type="match status" value="1"/>
</dbReference>
<evidence type="ECO:0000313" key="10">
    <source>
        <dbReference type="Proteomes" id="UP000001819"/>
    </source>
</evidence>
<evidence type="ECO:0000256" key="8">
    <source>
        <dbReference type="ARBA" id="ARBA00023136"/>
    </source>
</evidence>
<keyword evidence="4" id="KW-0812">Transmembrane</keyword>
<evidence type="ECO:0000256" key="6">
    <source>
        <dbReference type="ARBA" id="ARBA00022989"/>
    </source>
</evidence>
<proteinExistence type="predicted"/>
<evidence type="ECO:0000256" key="4">
    <source>
        <dbReference type="ARBA" id="ARBA00022692"/>
    </source>
</evidence>
<feature type="region of interest" description="Disordered" evidence="9">
    <location>
        <begin position="1"/>
        <end position="37"/>
    </location>
</feature>
<gene>
    <name evidence="11" type="primary">LOC4816095</name>
</gene>
<dbReference type="STRING" id="46245.Q29JM5"/>